<reference evidence="3 4" key="2">
    <citation type="journal article" date="2022" name="Arch. Microbiol.">
        <title>Rhodococcus pseudokoreensis sp. nov. isolated from the rhizosphere of young M26 apple rootstocks.</title>
        <authorList>
            <person name="Kampfer P."/>
            <person name="Glaeser S.P."/>
            <person name="Blom J."/>
            <person name="Wolf J."/>
            <person name="Benning S."/>
            <person name="Schloter M."/>
            <person name="Neumann-Schaal M."/>
        </authorList>
    </citation>
    <scope>NUCLEOTIDE SEQUENCE [LARGE SCALE GENOMIC DNA]</scope>
    <source>
        <strain evidence="3 4">R79</strain>
    </source>
</reference>
<dbReference type="Pfam" id="PF02371">
    <property type="entry name" value="Transposase_20"/>
    <property type="match status" value="1"/>
</dbReference>
<dbReference type="Proteomes" id="UP000662986">
    <property type="component" value="Plasmid unnamed5"/>
</dbReference>
<accession>A0A974VY84</accession>
<dbReference type="RefSeq" id="WP_206004184.1">
    <property type="nucleotide sequence ID" value="NZ_CP070614.1"/>
</dbReference>
<geneLocation type="plasmid" evidence="3 4">
    <name>unnamed5</name>
</geneLocation>
<dbReference type="InterPro" id="IPR002525">
    <property type="entry name" value="Transp_IS110-like_N"/>
</dbReference>
<dbReference type="EMBL" id="CP070614">
    <property type="protein sequence ID" value="QSE87451.1"/>
    <property type="molecule type" value="Genomic_DNA"/>
</dbReference>
<keyword evidence="3" id="KW-0614">Plasmid</keyword>
<proteinExistence type="predicted"/>
<evidence type="ECO:0000313" key="4">
    <source>
        <dbReference type="Proteomes" id="UP000662986"/>
    </source>
</evidence>
<gene>
    <name evidence="3" type="ORF">JWS13_02180</name>
</gene>
<sequence>MGTDYESKISVYGGIDTHKDTHHVAVIDEHGRPLGDREFGATGAGYRKGIDYLRGFGVVVAVAVEGTGSYGAELARILRRAGMTVLEVARPDRRARRLHSKSDPLDALQAAVTALSGRGLATPKDRDGLVESMRILLTERSSARKARGAAMNQIHALLVTAPEQIRATYRNLGNVKLVAALARSRPTPGHGPEQTLRGTLKRLAVRHQQHTSDIDGIDTRLGELAAQVNPALLQLPGVGPLVASQLLVACGDNPERLSSEQQFAALCGTAPIPASSGKHQRHRLSRGGDRTANSAIHRIVLVRMSAGDTRTVDYIARRTAEGKSDREIIRCLKRFVAREVFKIIEESAASE</sequence>
<organism evidence="3 4">
    <name type="scientific">Rhodococcus pseudokoreensis</name>
    <dbReference type="NCBI Taxonomy" id="2811421"/>
    <lineage>
        <taxon>Bacteria</taxon>
        <taxon>Bacillati</taxon>
        <taxon>Actinomycetota</taxon>
        <taxon>Actinomycetes</taxon>
        <taxon>Mycobacteriales</taxon>
        <taxon>Nocardiaceae</taxon>
        <taxon>Rhodococcus</taxon>
    </lineage>
</organism>
<dbReference type="InterPro" id="IPR003346">
    <property type="entry name" value="Transposase_20"/>
</dbReference>
<dbReference type="NCBIfam" id="NF033542">
    <property type="entry name" value="transpos_IS110"/>
    <property type="match status" value="1"/>
</dbReference>
<feature type="domain" description="Transposase IS116/IS110/IS902 C-terminal" evidence="2">
    <location>
        <begin position="231"/>
        <end position="307"/>
    </location>
</feature>
<dbReference type="InterPro" id="IPR047650">
    <property type="entry name" value="Transpos_IS110"/>
</dbReference>
<dbReference type="Pfam" id="PF01548">
    <property type="entry name" value="DEDD_Tnp_IS110"/>
    <property type="match status" value="1"/>
</dbReference>
<feature type="domain" description="Transposase IS110-like N-terminal" evidence="1">
    <location>
        <begin position="14"/>
        <end position="159"/>
    </location>
</feature>
<dbReference type="PANTHER" id="PTHR33055">
    <property type="entry name" value="TRANSPOSASE FOR INSERTION SEQUENCE ELEMENT IS1111A"/>
    <property type="match status" value="1"/>
</dbReference>
<protein>
    <submittedName>
        <fullName evidence="3">IS110 family transposase</fullName>
    </submittedName>
</protein>
<name>A0A974VY84_9NOCA</name>
<evidence type="ECO:0000259" key="2">
    <source>
        <dbReference type="Pfam" id="PF02371"/>
    </source>
</evidence>
<reference evidence="3 4" key="1">
    <citation type="journal article" date="2021" name="Microbiol. Resour. Announc.">
        <title>Complete Genome Sequences of Two Rhodococcus sp. Strains with Large and Linear Chromosomes, Isolated from Apple Rhizosphere.</title>
        <authorList>
            <person name="Benning S."/>
            <person name="Brugnone N."/>
            <person name="Siani R."/>
            <person name="Kublik S."/>
            <person name="Schloter M."/>
            <person name="Rad V."/>
        </authorList>
    </citation>
    <scope>NUCLEOTIDE SEQUENCE [LARGE SCALE GENOMIC DNA]</scope>
    <source>
        <strain evidence="3 4">R79</strain>
    </source>
</reference>
<evidence type="ECO:0000313" key="3">
    <source>
        <dbReference type="EMBL" id="QSE87451.1"/>
    </source>
</evidence>
<evidence type="ECO:0000259" key="1">
    <source>
        <dbReference type="Pfam" id="PF01548"/>
    </source>
</evidence>
<dbReference type="PANTHER" id="PTHR33055:SF16">
    <property type="entry name" value="TRANSPOSASE FOR INSERTION SEQUENCE ELEMENT IS1547"/>
    <property type="match status" value="1"/>
</dbReference>
<keyword evidence="4" id="KW-1185">Reference proteome</keyword>